<feature type="compositionally biased region" description="Basic and acidic residues" evidence="1">
    <location>
        <begin position="39"/>
        <end position="51"/>
    </location>
</feature>
<accession>A0A382XFD7</accession>
<name>A0A382XFD7_9ZZZZ</name>
<dbReference type="AlphaFoldDB" id="A0A382XFD7"/>
<protein>
    <submittedName>
        <fullName evidence="2">Uncharacterized protein</fullName>
    </submittedName>
</protein>
<evidence type="ECO:0000256" key="1">
    <source>
        <dbReference type="SAM" id="MobiDB-lite"/>
    </source>
</evidence>
<gene>
    <name evidence="2" type="ORF">METZ01_LOCUS422626</name>
</gene>
<sequence>VALAVGQPDEGEDASGLGGKAQGFGPFKADGPVLAFDPNRLKADLRRQRDE</sequence>
<dbReference type="EMBL" id="UINC01167325">
    <property type="protein sequence ID" value="SVD69772.1"/>
    <property type="molecule type" value="Genomic_DNA"/>
</dbReference>
<feature type="region of interest" description="Disordered" evidence="1">
    <location>
        <begin position="1"/>
        <end position="51"/>
    </location>
</feature>
<feature type="non-terminal residue" evidence="2">
    <location>
        <position position="1"/>
    </location>
</feature>
<reference evidence="2" key="1">
    <citation type="submission" date="2018-05" db="EMBL/GenBank/DDBJ databases">
        <authorList>
            <person name="Lanie J.A."/>
            <person name="Ng W.-L."/>
            <person name="Kazmierczak K.M."/>
            <person name="Andrzejewski T.M."/>
            <person name="Davidsen T.M."/>
            <person name="Wayne K.J."/>
            <person name="Tettelin H."/>
            <person name="Glass J.I."/>
            <person name="Rusch D."/>
            <person name="Podicherti R."/>
            <person name="Tsui H.-C.T."/>
            <person name="Winkler M.E."/>
        </authorList>
    </citation>
    <scope>NUCLEOTIDE SEQUENCE</scope>
</reference>
<organism evidence="2">
    <name type="scientific">marine metagenome</name>
    <dbReference type="NCBI Taxonomy" id="408172"/>
    <lineage>
        <taxon>unclassified sequences</taxon>
        <taxon>metagenomes</taxon>
        <taxon>ecological metagenomes</taxon>
    </lineage>
</organism>
<proteinExistence type="predicted"/>
<evidence type="ECO:0000313" key="2">
    <source>
        <dbReference type="EMBL" id="SVD69772.1"/>
    </source>
</evidence>